<dbReference type="Proteomes" id="UP000237310">
    <property type="component" value="Unassembled WGS sequence"/>
</dbReference>
<evidence type="ECO:0000256" key="1">
    <source>
        <dbReference type="ARBA" id="ARBA00001913"/>
    </source>
</evidence>
<evidence type="ECO:0000259" key="6">
    <source>
        <dbReference type="Pfam" id="PF14509"/>
    </source>
</evidence>
<dbReference type="InterPro" id="IPR029483">
    <property type="entry name" value="GH97_C"/>
</dbReference>
<dbReference type="Pfam" id="PF10566">
    <property type="entry name" value="Glyco_hydro_97"/>
    <property type="match status" value="1"/>
</dbReference>
<dbReference type="PANTHER" id="PTHR35803">
    <property type="entry name" value="GLUCAN 1,4-ALPHA-GLUCOSIDASE SUSB-RELATED"/>
    <property type="match status" value="1"/>
</dbReference>
<evidence type="ECO:0000259" key="4">
    <source>
        <dbReference type="Pfam" id="PF10566"/>
    </source>
</evidence>
<keyword evidence="8" id="KW-1185">Reference proteome</keyword>
<dbReference type="SUPFAM" id="SSF51445">
    <property type="entry name" value="(Trans)glycosidases"/>
    <property type="match status" value="1"/>
</dbReference>
<dbReference type="OrthoDB" id="57532at2"/>
<proteinExistence type="predicted"/>
<dbReference type="InterPro" id="IPR019563">
    <property type="entry name" value="GH97_catalytic"/>
</dbReference>
<dbReference type="Pfam" id="PF14508">
    <property type="entry name" value="GH97_N"/>
    <property type="match status" value="1"/>
</dbReference>
<dbReference type="Gene3D" id="2.70.98.10">
    <property type="match status" value="1"/>
</dbReference>
<accession>A0A2S5A853</accession>
<protein>
    <submittedName>
        <fullName evidence="7">Alpha-glucosidase</fullName>
    </submittedName>
</protein>
<dbReference type="AlphaFoldDB" id="A0A2S5A853"/>
<organism evidence="7 8">
    <name type="scientific">Flavobacterium alvei</name>
    <dbReference type="NCBI Taxonomy" id="2080416"/>
    <lineage>
        <taxon>Bacteria</taxon>
        <taxon>Pseudomonadati</taxon>
        <taxon>Bacteroidota</taxon>
        <taxon>Flavobacteriia</taxon>
        <taxon>Flavobacteriales</taxon>
        <taxon>Flavobacteriaceae</taxon>
        <taxon>Flavobacterium</taxon>
    </lineage>
</organism>
<dbReference type="GO" id="GO:0030246">
    <property type="term" value="F:carbohydrate binding"/>
    <property type="evidence" value="ECO:0007669"/>
    <property type="project" value="InterPro"/>
</dbReference>
<feature type="domain" description="Glycosyl-hydrolase 97 C-terminal oligomerisation" evidence="6">
    <location>
        <begin position="594"/>
        <end position="694"/>
    </location>
</feature>
<dbReference type="InterPro" id="IPR017853">
    <property type="entry name" value="GH"/>
</dbReference>
<dbReference type="InterPro" id="IPR014718">
    <property type="entry name" value="GH-type_carb-bd"/>
</dbReference>
<feature type="domain" description="Glycosyl-hydrolase 97 N-terminal" evidence="5">
    <location>
        <begin position="21"/>
        <end position="287"/>
    </location>
</feature>
<dbReference type="InterPro" id="IPR052720">
    <property type="entry name" value="Glycosyl_hydrolase_97"/>
</dbReference>
<evidence type="ECO:0000256" key="3">
    <source>
        <dbReference type="ARBA" id="ARBA00022837"/>
    </source>
</evidence>
<feature type="domain" description="Glycosyl-hydrolase 97 catalytic" evidence="4">
    <location>
        <begin position="305"/>
        <end position="498"/>
    </location>
</feature>
<comment type="caution">
    <text evidence="7">The sequence shown here is derived from an EMBL/GenBank/DDBJ whole genome shotgun (WGS) entry which is preliminary data.</text>
</comment>
<name>A0A2S5A853_9FLAO</name>
<evidence type="ECO:0000259" key="5">
    <source>
        <dbReference type="Pfam" id="PF14508"/>
    </source>
</evidence>
<dbReference type="Gene3D" id="3.20.20.70">
    <property type="entry name" value="Aldolase class I"/>
    <property type="match status" value="1"/>
</dbReference>
<reference evidence="7 8" key="1">
    <citation type="submission" date="2018-01" db="EMBL/GenBank/DDBJ databases">
        <authorList>
            <person name="Gaut B.S."/>
            <person name="Morton B.R."/>
            <person name="Clegg M.T."/>
            <person name="Duvall M.R."/>
        </authorList>
    </citation>
    <scope>NUCLEOTIDE SEQUENCE [LARGE SCALE GENOMIC DNA]</scope>
    <source>
        <strain evidence="7 8">HR-AY</strain>
    </source>
</reference>
<comment type="cofactor">
    <cofactor evidence="1">
        <name>Ca(2+)</name>
        <dbReference type="ChEBI" id="CHEBI:29108"/>
    </cofactor>
</comment>
<evidence type="ECO:0000313" key="8">
    <source>
        <dbReference type="Proteomes" id="UP000237310"/>
    </source>
</evidence>
<comment type="subunit">
    <text evidence="2">Monomer.</text>
</comment>
<evidence type="ECO:0000313" key="7">
    <source>
        <dbReference type="EMBL" id="POY38706.1"/>
    </source>
</evidence>
<dbReference type="RefSeq" id="WP_103806281.1">
    <property type="nucleotide sequence ID" value="NZ_PQVG01000006.1"/>
</dbReference>
<evidence type="ECO:0000256" key="2">
    <source>
        <dbReference type="ARBA" id="ARBA00011245"/>
    </source>
</evidence>
<dbReference type="PANTHER" id="PTHR35803:SF1">
    <property type="entry name" value="GLUCAN 1,4-ALPHA-GLUCOSIDASE SUSB"/>
    <property type="match status" value="1"/>
</dbReference>
<dbReference type="EMBL" id="PQVG01000006">
    <property type="protein sequence ID" value="POY38706.1"/>
    <property type="molecule type" value="Genomic_DNA"/>
</dbReference>
<keyword evidence="3" id="KW-0106">Calcium</keyword>
<dbReference type="InterPro" id="IPR013785">
    <property type="entry name" value="Aldolase_TIM"/>
</dbReference>
<gene>
    <name evidence="7" type="ORF">C3L50_11235</name>
</gene>
<dbReference type="InterPro" id="IPR029486">
    <property type="entry name" value="GH97_N"/>
</dbReference>
<dbReference type="Pfam" id="PF14509">
    <property type="entry name" value="GH97_C"/>
    <property type="match status" value="1"/>
</dbReference>
<sequence length="698" mass="79399">MKKLLSLSLIFILNMVYSQNIQSPSQKIAVEFKLTPSGQPSYSVNYNNKPVILESTLGIKLKNKPALDADFEIDNVKNSSFNESWKPVLGEQATIVNHYNELIIALIQKETHIKMNIIFRVFDEGVAFRYDFPKQKDLNYFIISDEVSQFNLTDNHKVFWIPGDYDSQEYVYNESKISEIDTQKLNLNNGIGVKSIAGKHMVQSPLMMKTAEGLYLNIFEAAVVNYPVMHLNVDVANYKFNSQLVPNAIGDKAYLQTPCVSPWRTIMISDDARDIVGSKMILNLNDPCKIGDTSYIKPMKYVGIWWEMHVGKSTWDYAGSQNAQNVDGKPIPTGKHGATTENTKKYIDFAAKNGFDGVLVEGWNVGWEDWFGNWKEEVFDFTTPYPDFDIAAISAYAKEKNVKMIMHHETSASVANYERHLDRALDLMKKYDYPAAKTGYVGKIIPRGEFHDGQTMVNHFNFVARRFADNKLMVNSHESSRPTGYSRTYPNYIAAEAARGNEFNAWSNGNPPMHETILPFTRLLGGPMDYTPGIFEIKMSFYDKSKTEQVHTTLAKQLALYVTMYSPLQMAADLPENYEKYNDAFQFIKDVAADWDESKYLEAEPGDYLTVVRKAKGKETWFLGAITDENARKSEIKLDFLDKGQKYKAIIYEDAKDAHWQKNPIAYKIRTLEVTNKSKINLNLAPGGGTAISFEPIK</sequence>